<evidence type="ECO:0000259" key="1">
    <source>
        <dbReference type="SMART" id="SM00670"/>
    </source>
</evidence>
<dbReference type="InterPro" id="IPR002850">
    <property type="entry name" value="PIN_toxin-like"/>
</dbReference>
<evidence type="ECO:0000313" key="3">
    <source>
        <dbReference type="Proteomes" id="UP000325292"/>
    </source>
</evidence>
<dbReference type="Pfam" id="PF13470">
    <property type="entry name" value="PIN_3"/>
    <property type="match status" value="1"/>
</dbReference>
<protein>
    <submittedName>
        <fullName evidence="2">Toxin-antitoxin system toxin component, PIN family</fullName>
    </submittedName>
</protein>
<dbReference type="SUPFAM" id="SSF88723">
    <property type="entry name" value="PIN domain-like"/>
    <property type="match status" value="1"/>
</dbReference>
<reference evidence="2 3" key="1">
    <citation type="journal article" date="2019" name="Sci. Rep.">
        <title>Sulfobacillus thermotolerans: new insights into resistance and metabolic capacities of acidophilic chemolithotrophs.</title>
        <authorList>
            <person name="Panyushkina A.E."/>
            <person name="Babenko V.V."/>
            <person name="Nikitina A.S."/>
            <person name="Selezneva O.V."/>
            <person name="Tsaplina I.A."/>
            <person name="Letarova M.A."/>
            <person name="Kostryukova E.S."/>
            <person name="Letarov A.V."/>
        </authorList>
    </citation>
    <scope>NUCLEOTIDE SEQUENCE [LARGE SCALE GENOMIC DNA]</scope>
    <source>
        <strain evidence="2 3">Kr1</strain>
    </source>
</reference>
<dbReference type="PANTHER" id="PTHR34610">
    <property type="entry name" value="SSL7007 PROTEIN"/>
    <property type="match status" value="1"/>
</dbReference>
<name>A0ABM6RRP1_9FIRM</name>
<dbReference type="InterPro" id="IPR002716">
    <property type="entry name" value="PIN_dom"/>
</dbReference>
<dbReference type="SMART" id="SM00670">
    <property type="entry name" value="PINc"/>
    <property type="match status" value="1"/>
</dbReference>
<feature type="domain" description="PIN" evidence="1">
    <location>
        <begin position="1"/>
        <end position="117"/>
    </location>
</feature>
<evidence type="ECO:0000313" key="2">
    <source>
        <dbReference type="EMBL" id="AUW94111.1"/>
    </source>
</evidence>
<accession>A0ABM6RRP1</accession>
<organism evidence="2 3">
    <name type="scientific">Sulfobacillus thermotolerans</name>
    <dbReference type="NCBI Taxonomy" id="338644"/>
    <lineage>
        <taxon>Bacteria</taxon>
        <taxon>Bacillati</taxon>
        <taxon>Bacillota</taxon>
        <taxon>Clostridia</taxon>
        <taxon>Eubacteriales</taxon>
        <taxon>Clostridiales Family XVII. Incertae Sedis</taxon>
        <taxon>Sulfobacillus</taxon>
    </lineage>
</organism>
<dbReference type="Proteomes" id="UP000325292">
    <property type="component" value="Chromosome"/>
</dbReference>
<proteinExistence type="predicted"/>
<keyword evidence="3" id="KW-1185">Reference proteome</keyword>
<gene>
    <name evidence="2" type="ORF">BXT84_09220</name>
</gene>
<dbReference type="NCBIfam" id="TIGR00305">
    <property type="entry name" value="putative toxin-antitoxin system toxin component, PIN family"/>
    <property type="match status" value="1"/>
</dbReference>
<sequence length="141" mass="16028">MNAVIDTNVWVSGLIYRNGMPARVLDAYRDLRFTVVTSEPLLEELVEVLRRPKIVRKYGVTDEDVQALQALLRRHAVVVPIHHTVRVCRDPDDNVVIETAERGKAQFLVSGDAEEVKAYLRDQRIHVLNAKEFLDKIGILG</sequence>
<dbReference type="PANTHER" id="PTHR34610:SF4">
    <property type="entry name" value="SLL8027 PROTEIN"/>
    <property type="match status" value="1"/>
</dbReference>
<dbReference type="InterPro" id="IPR029060">
    <property type="entry name" value="PIN-like_dom_sf"/>
</dbReference>
<dbReference type="EMBL" id="CP019454">
    <property type="protein sequence ID" value="AUW94111.1"/>
    <property type="molecule type" value="Genomic_DNA"/>
</dbReference>